<gene>
    <name evidence="17" type="primary">cyp3201g4</name>
</gene>
<protein>
    <submittedName>
        <fullName evidence="17">Cytochrome P450 3201G4</fullName>
    </submittedName>
</protein>
<dbReference type="GO" id="GO:0005789">
    <property type="term" value="C:endoplasmic reticulum membrane"/>
    <property type="evidence" value="ECO:0007669"/>
    <property type="project" value="UniProtKB-SubCell"/>
</dbReference>
<comment type="cofactor">
    <cofactor evidence="1 14">
        <name>heme</name>
        <dbReference type="ChEBI" id="CHEBI:30413"/>
    </cofactor>
</comment>
<evidence type="ECO:0000256" key="5">
    <source>
        <dbReference type="ARBA" id="ARBA00010617"/>
    </source>
</evidence>
<keyword evidence="9" id="KW-0492">Microsome</keyword>
<evidence type="ECO:0000256" key="4">
    <source>
        <dbReference type="ARBA" id="ARBA00004406"/>
    </source>
</evidence>
<dbReference type="InterPro" id="IPR036396">
    <property type="entry name" value="Cyt_P450_sf"/>
</dbReference>
<keyword evidence="13 16" id="KW-0472">Membrane</keyword>
<dbReference type="GO" id="GO:0006805">
    <property type="term" value="P:xenobiotic metabolic process"/>
    <property type="evidence" value="ECO:0007669"/>
    <property type="project" value="TreeGrafter"/>
</dbReference>
<evidence type="ECO:0000256" key="12">
    <source>
        <dbReference type="ARBA" id="ARBA00023033"/>
    </source>
</evidence>
<keyword evidence="10 15" id="KW-0560">Oxidoreductase</keyword>
<evidence type="ECO:0000256" key="10">
    <source>
        <dbReference type="ARBA" id="ARBA00023002"/>
    </source>
</evidence>
<keyword evidence="11 14" id="KW-0408">Iron</keyword>
<evidence type="ECO:0000256" key="8">
    <source>
        <dbReference type="ARBA" id="ARBA00022824"/>
    </source>
</evidence>
<dbReference type="InterPro" id="IPR002401">
    <property type="entry name" value="Cyt_P450_E_grp-I"/>
</dbReference>
<keyword evidence="8" id="KW-0256">Endoplasmic reticulum</keyword>
<evidence type="ECO:0000256" key="2">
    <source>
        <dbReference type="ARBA" id="ARBA00003690"/>
    </source>
</evidence>
<dbReference type="PRINTS" id="PR00463">
    <property type="entry name" value="EP450I"/>
</dbReference>
<dbReference type="InterPro" id="IPR050182">
    <property type="entry name" value="Cytochrome_P450_fam2"/>
</dbReference>
<dbReference type="GO" id="GO:0008395">
    <property type="term" value="F:steroid hydroxylase activity"/>
    <property type="evidence" value="ECO:0007669"/>
    <property type="project" value="TreeGrafter"/>
</dbReference>
<name>A0A1J1E8R8_9MYRI</name>
<dbReference type="InterPro" id="IPR001128">
    <property type="entry name" value="Cyt_P450"/>
</dbReference>
<dbReference type="FunFam" id="1.10.630.10:FF:000238">
    <property type="entry name" value="Cytochrome P450 2A6"/>
    <property type="match status" value="1"/>
</dbReference>
<comment type="similarity">
    <text evidence="5 15">Belongs to the cytochrome P450 family.</text>
</comment>
<dbReference type="GO" id="GO:0006082">
    <property type="term" value="P:organic acid metabolic process"/>
    <property type="evidence" value="ECO:0007669"/>
    <property type="project" value="TreeGrafter"/>
</dbReference>
<organism evidence="17">
    <name type="scientific">Chamberlinius hualienensis</name>
    <dbReference type="NCBI Taxonomy" id="1551368"/>
    <lineage>
        <taxon>Eukaryota</taxon>
        <taxon>Metazoa</taxon>
        <taxon>Ecdysozoa</taxon>
        <taxon>Arthropoda</taxon>
        <taxon>Myriapoda</taxon>
        <taxon>Diplopoda</taxon>
        <taxon>Helminthomorpha</taxon>
        <taxon>Polydesmida</taxon>
        <taxon>Paradoxosomatidae</taxon>
        <taxon>Chamberlinius</taxon>
    </lineage>
</organism>
<dbReference type="PROSITE" id="PS00086">
    <property type="entry name" value="CYTOCHROME_P450"/>
    <property type="match status" value="1"/>
</dbReference>
<evidence type="ECO:0000256" key="6">
    <source>
        <dbReference type="ARBA" id="ARBA00022617"/>
    </source>
</evidence>
<accession>A0A1J1E8R8</accession>
<dbReference type="GO" id="GO:0020037">
    <property type="term" value="F:heme binding"/>
    <property type="evidence" value="ECO:0007669"/>
    <property type="project" value="InterPro"/>
</dbReference>
<dbReference type="GO" id="GO:0005506">
    <property type="term" value="F:iron ion binding"/>
    <property type="evidence" value="ECO:0007669"/>
    <property type="project" value="InterPro"/>
</dbReference>
<keyword evidence="12 15" id="KW-0503">Monooxygenase</keyword>
<evidence type="ECO:0000256" key="14">
    <source>
        <dbReference type="PIRSR" id="PIRSR602401-1"/>
    </source>
</evidence>
<feature type="transmembrane region" description="Helical" evidence="16">
    <location>
        <begin position="6"/>
        <end position="23"/>
    </location>
</feature>
<evidence type="ECO:0000313" key="17">
    <source>
        <dbReference type="EMBL" id="BAV93928.1"/>
    </source>
</evidence>
<evidence type="ECO:0000256" key="11">
    <source>
        <dbReference type="ARBA" id="ARBA00023004"/>
    </source>
</evidence>
<dbReference type="PANTHER" id="PTHR24300">
    <property type="entry name" value="CYTOCHROME P450 508A4-RELATED"/>
    <property type="match status" value="1"/>
</dbReference>
<keyword evidence="7 14" id="KW-0479">Metal-binding</keyword>
<feature type="binding site" description="axial binding residue" evidence="14">
    <location>
        <position position="438"/>
    </location>
    <ligand>
        <name>heme</name>
        <dbReference type="ChEBI" id="CHEBI:30413"/>
    </ligand>
    <ligandPart>
        <name>Fe</name>
        <dbReference type="ChEBI" id="CHEBI:18248"/>
    </ligandPart>
</feature>
<dbReference type="AlphaFoldDB" id="A0A1J1E8R8"/>
<keyword evidence="16" id="KW-1133">Transmembrane helix</keyword>
<dbReference type="EMBL" id="LC125378">
    <property type="protein sequence ID" value="BAV93928.1"/>
    <property type="molecule type" value="mRNA"/>
</dbReference>
<comment type="subcellular location">
    <subcellularLocation>
        <location evidence="4">Endoplasmic reticulum membrane</location>
        <topology evidence="4">Peripheral membrane protein</topology>
    </subcellularLocation>
    <subcellularLocation>
        <location evidence="3">Microsome membrane</location>
        <topology evidence="3">Peripheral membrane protein</topology>
    </subcellularLocation>
</comment>
<dbReference type="GO" id="GO:0016712">
    <property type="term" value="F:oxidoreductase activity, acting on paired donors, with incorporation or reduction of molecular oxygen, reduced flavin or flavoprotein as one donor, and incorporation of one atom of oxygen"/>
    <property type="evidence" value="ECO:0007669"/>
    <property type="project" value="TreeGrafter"/>
</dbReference>
<comment type="function">
    <text evidence="2">May be involved in the metabolism of insect hormones and in the breakdown of synthetic insecticides.</text>
</comment>
<evidence type="ECO:0000256" key="13">
    <source>
        <dbReference type="ARBA" id="ARBA00023136"/>
    </source>
</evidence>
<dbReference type="PANTHER" id="PTHR24300:SF403">
    <property type="entry name" value="CYTOCHROME P450 306A1"/>
    <property type="match status" value="1"/>
</dbReference>
<dbReference type="SUPFAM" id="SSF48264">
    <property type="entry name" value="Cytochrome P450"/>
    <property type="match status" value="1"/>
</dbReference>
<dbReference type="PRINTS" id="PR00385">
    <property type="entry name" value="P450"/>
</dbReference>
<proteinExistence type="evidence at transcript level"/>
<evidence type="ECO:0000256" key="15">
    <source>
        <dbReference type="RuleBase" id="RU000461"/>
    </source>
</evidence>
<evidence type="ECO:0000256" key="9">
    <source>
        <dbReference type="ARBA" id="ARBA00022848"/>
    </source>
</evidence>
<evidence type="ECO:0000256" key="3">
    <source>
        <dbReference type="ARBA" id="ARBA00004174"/>
    </source>
</evidence>
<evidence type="ECO:0000256" key="1">
    <source>
        <dbReference type="ARBA" id="ARBA00001971"/>
    </source>
</evidence>
<sequence length="494" mass="56829">MDLSYVWSFIYCLVAAILVKWTIKHVNIIVKLPPGPWGLPLVGYLPWIRKNAYESFIDISKKYGGLFSVNLGSETVVVLNDWKAVKATLLDQPNVFSGRKDVHLARYMVKKKDIVFTDGNAWKIQRKLTVQGFIKIGLLNKSMENRILDLTQNVIEKLSLYNNKEAPMDSIFFSSILLTNWKLISVIPIDKNKLQKYEDALNLIFFGLRPDNPLILFEWLRFIPPNRSGYKAFKNACDYVNNSLREIIDSHLNNWKDGNAHDLIDRYIAEIKKREINGQKAPAPFTTDNLLGTLLDTFAAGVDTTNVTCLWAFLYLAFNQDIQRKAQKELDEVVGRFRMPSLDDFTKLPYTEAIIMEVHRKASLVPLAVPHRAIEDAKVFGYTIPKGTTCYPNIYAVHHDPTLWDDPQMFKPERFLDENNKVVWPPYLMPFSVGPRACLGQPLAQMELKLIISSLLHKFHFNFPVGQNLPTFDVDYSITLRPFPYSLLIKLREI</sequence>
<keyword evidence="6 14" id="KW-0349">Heme</keyword>
<evidence type="ECO:0000256" key="7">
    <source>
        <dbReference type="ARBA" id="ARBA00022723"/>
    </source>
</evidence>
<evidence type="ECO:0000256" key="16">
    <source>
        <dbReference type="SAM" id="Phobius"/>
    </source>
</evidence>
<dbReference type="Pfam" id="PF00067">
    <property type="entry name" value="p450"/>
    <property type="match status" value="1"/>
</dbReference>
<dbReference type="InterPro" id="IPR017972">
    <property type="entry name" value="Cyt_P450_CS"/>
</dbReference>
<reference evidence="17" key="1">
    <citation type="journal article" date="2017" name="FEBS Open Bio">
        <title>A novel cytochrome P450, CYP3201B1, is involved in (R)-mandelonitrile biosynthesis in a cyanogenic millipede.</title>
        <authorList>
            <person name="Yamaguchi T."/>
            <person name="Kuwahara Y."/>
            <person name="Asano Y."/>
        </authorList>
    </citation>
    <scope>NUCLEOTIDE SEQUENCE</scope>
</reference>
<dbReference type="Gene3D" id="1.10.630.10">
    <property type="entry name" value="Cytochrome P450"/>
    <property type="match status" value="1"/>
</dbReference>
<keyword evidence="16" id="KW-0812">Transmembrane</keyword>